<keyword evidence="12 20" id="KW-0808">Transferase</keyword>
<comment type="pathway">
    <text evidence="4">Amino-acid biosynthesis; L-methionine biosynthesis via de novo pathway; L-methionine from L-homocysteine (MetH route): step 1/1.</text>
</comment>
<evidence type="ECO:0000256" key="15">
    <source>
        <dbReference type="ARBA" id="ARBA00022833"/>
    </source>
</evidence>
<keyword evidence="11" id="KW-0846">Cobalamin</keyword>
<dbReference type="InterPro" id="IPR003759">
    <property type="entry name" value="Cbl-bd_cap"/>
</dbReference>
<comment type="similarity">
    <text evidence="5">Belongs to the vitamin-B12 dependent methionine synthase family.</text>
</comment>
<evidence type="ECO:0000256" key="19">
    <source>
        <dbReference type="ARBA" id="ARBA00031040"/>
    </source>
</evidence>
<dbReference type="GO" id="GO:0046653">
    <property type="term" value="P:tetrahydrofolate metabolic process"/>
    <property type="evidence" value="ECO:0007669"/>
    <property type="project" value="TreeGrafter"/>
</dbReference>
<evidence type="ECO:0000313" key="25">
    <source>
        <dbReference type="EMBL" id="SHH82681.1"/>
    </source>
</evidence>
<evidence type="ECO:0000256" key="9">
    <source>
        <dbReference type="ARBA" id="ARBA00022603"/>
    </source>
</evidence>
<evidence type="ECO:0000256" key="4">
    <source>
        <dbReference type="ARBA" id="ARBA00005178"/>
    </source>
</evidence>
<dbReference type="CDD" id="cd02070">
    <property type="entry name" value="corrinoid_protein_B12-BD"/>
    <property type="match status" value="1"/>
</dbReference>
<evidence type="ECO:0000256" key="12">
    <source>
        <dbReference type="ARBA" id="ARBA00022679"/>
    </source>
</evidence>
<keyword evidence="17" id="KW-0170">Cobalt</keyword>
<organism evidence="25 26">
    <name type="scientific">Clostridium grantii DSM 8605</name>
    <dbReference type="NCBI Taxonomy" id="1121316"/>
    <lineage>
        <taxon>Bacteria</taxon>
        <taxon>Bacillati</taxon>
        <taxon>Bacillota</taxon>
        <taxon>Clostridia</taxon>
        <taxon>Eubacteriales</taxon>
        <taxon>Clostridiaceae</taxon>
        <taxon>Clostridium</taxon>
    </lineage>
</organism>
<comment type="function">
    <text evidence="18">Catalyzes the transfer of a methyl group from methyl-cobalamin to homocysteine, yielding enzyme-bound cob(I)alamin and methionine. Subsequently, remethylates the cofactor using methyltetrahydrofolate.</text>
</comment>
<evidence type="ECO:0000313" key="26">
    <source>
        <dbReference type="Proteomes" id="UP000184447"/>
    </source>
</evidence>
<dbReference type="Pfam" id="PF02607">
    <property type="entry name" value="B12-binding_2"/>
    <property type="match status" value="1"/>
</dbReference>
<dbReference type="GO" id="GO:0008705">
    <property type="term" value="F:methionine synthase activity"/>
    <property type="evidence" value="ECO:0007669"/>
    <property type="project" value="UniProtKB-EC"/>
</dbReference>
<dbReference type="InterPro" id="IPR003726">
    <property type="entry name" value="HCY_dom"/>
</dbReference>
<dbReference type="NCBIfam" id="NF005719">
    <property type="entry name" value="PRK07535.1"/>
    <property type="match status" value="1"/>
</dbReference>
<evidence type="ECO:0000256" key="18">
    <source>
        <dbReference type="ARBA" id="ARBA00025552"/>
    </source>
</evidence>
<sequence length="790" mass="87238">MIKNLLGKEFLVFDGAMGTMLQSRGLGIGEMPELYNIENREVILEIHKKYIEAGADIISANTFGANDLKIKNTKYTVEEIIKAGVEIAREAAGEKYVALDIGSTGKLLQPYGELSFEDAYDLFKTQIIAGKEAGCDLILIETMTDIYEAKAAILAAKENSDLPVFCTMTFEENGRTLTGTDPLTMVVILESLGVDAIGINCSLGPKEIAPFVKTILEYASVPVMVQPNAGLPKIVENIASYDVMPEEFALEMKKVAEMGVAILGGCCGTNENYILELKKVLKEVKYKKTNPKNFTAVSSNSKTVILDEGIKLIGERINPTGKKRFKEALRNKDIGYILDEAMAQRDMGADILDVNVGLPEIDEKATMIECIKEISVVVNNPLQIDSSDKNVIEAAVRIYNGKPIINSVNGKDEVMEEIFPIVKKYGTAVIGLTLDERGIPETAEERVEIAEKIINKAKEYGIERKNIIIDCLVLTASAQQNQVMETLKAIRLIKEKFNVKTTLGVSNISFGLPERELLNKTFLTMAFTMGLDAPIINPKSEEIMSTIKAYKVLNNEDKDSKDYILYASKKNEEKNENIIKEVVKPKHSLKEIVIKGLKEEAFKATKELLITENSMDIINKQLIPALDHVGEEFDKGTLFLPSLIQSAETVKVAFNIIKEELEAKGEEKVNKGKVVLATVKGDIHDIGKNIVKVLLENYGFEVIDLGKDVPPQKIVDAIKEHSIKLVGLSALMTTTVVSMQKTIKLIRENNLPCKVLVGGAVLNQEYADMIGADYYAKDARETVKIAQQLL</sequence>
<dbReference type="PROSITE" id="PS51337">
    <property type="entry name" value="B12_BINDING_NTER"/>
    <property type="match status" value="1"/>
</dbReference>
<dbReference type="InterPro" id="IPR036724">
    <property type="entry name" value="Cobalamin-bd_sf"/>
</dbReference>
<dbReference type="GO" id="GO:0046872">
    <property type="term" value="F:metal ion binding"/>
    <property type="evidence" value="ECO:0007669"/>
    <property type="project" value="UniProtKB-KW"/>
</dbReference>
<comment type="cofactor">
    <cofactor evidence="3">
        <name>methylcob(III)alamin</name>
        <dbReference type="ChEBI" id="CHEBI:28115"/>
    </cofactor>
</comment>
<dbReference type="Pfam" id="PF02310">
    <property type="entry name" value="B12-binding"/>
    <property type="match status" value="1"/>
</dbReference>
<dbReference type="Proteomes" id="UP000184447">
    <property type="component" value="Unassembled WGS sequence"/>
</dbReference>
<dbReference type="InterPro" id="IPR017215">
    <property type="entry name" value="MetH_bac"/>
</dbReference>
<dbReference type="PANTHER" id="PTHR45833:SF1">
    <property type="entry name" value="METHIONINE SYNTHASE"/>
    <property type="match status" value="1"/>
</dbReference>
<gene>
    <name evidence="25" type="ORF">SAMN02745207_02680</name>
</gene>
<evidence type="ECO:0000256" key="11">
    <source>
        <dbReference type="ARBA" id="ARBA00022628"/>
    </source>
</evidence>
<evidence type="ECO:0000256" key="16">
    <source>
        <dbReference type="ARBA" id="ARBA00023167"/>
    </source>
</evidence>
<reference evidence="25 26" key="1">
    <citation type="submission" date="2016-11" db="EMBL/GenBank/DDBJ databases">
        <authorList>
            <person name="Jaros S."/>
            <person name="Januszkiewicz K."/>
            <person name="Wedrychowicz H."/>
        </authorList>
    </citation>
    <scope>NUCLEOTIDE SEQUENCE [LARGE SCALE GENOMIC DNA]</scope>
    <source>
        <strain evidence="25 26">DSM 8605</strain>
    </source>
</reference>
<accession>A0A1M5W5F8</accession>
<evidence type="ECO:0000256" key="20">
    <source>
        <dbReference type="PROSITE-ProRule" id="PRU00333"/>
    </source>
</evidence>
<evidence type="ECO:0000256" key="10">
    <source>
        <dbReference type="ARBA" id="ARBA00022605"/>
    </source>
</evidence>
<dbReference type="SUPFAM" id="SSF82282">
    <property type="entry name" value="Homocysteine S-methyltransferase"/>
    <property type="match status" value="1"/>
</dbReference>
<dbReference type="SUPFAM" id="SSF52242">
    <property type="entry name" value="Cobalamin (vitamin B12)-binding domain"/>
    <property type="match status" value="1"/>
</dbReference>
<dbReference type="InterPro" id="IPR006158">
    <property type="entry name" value="Cobalamin-bd"/>
</dbReference>
<dbReference type="PANTHER" id="PTHR45833">
    <property type="entry name" value="METHIONINE SYNTHASE"/>
    <property type="match status" value="1"/>
</dbReference>
<keyword evidence="26" id="KW-1185">Reference proteome</keyword>
<dbReference type="PIRSF" id="PIRSF037472">
    <property type="entry name" value="DHPS_mtfrase"/>
    <property type="match status" value="1"/>
</dbReference>
<feature type="domain" description="Pterin-binding" evidence="22">
    <location>
        <begin position="310"/>
        <end position="554"/>
    </location>
</feature>
<dbReference type="AlphaFoldDB" id="A0A1M5W5F8"/>
<evidence type="ECO:0000256" key="1">
    <source>
        <dbReference type="ARBA" id="ARBA00001700"/>
    </source>
</evidence>
<dbReference type="Gene3D" id="3.40.50.280">
    <property type="entry name" value="Cobalamin-binding domain"/>
    <property type="match status" value="1"/>
</dbReference>
<feature type="binding site" evidence="20">
    <location>
        <position position="201"/>
    </location>
    <ligand>
        <name>Zn(2+)</name>
        <dbReference type="ChEBI" id="CHEBI:29105"/>
    </ligand>
</feature>
<dbReference type="Pfam" id="PF02574">
    <property type="entry name" value="S-methyl_trans"/>
    <property type="match status" value="1"/>
</dbReference>
<dbReference type="Pfam" id="PF00809">
    <property type="entry name" value="Pterin_bind"/>
    <property type="match status" value="1"/>
</dbReference>
<dbReference type="GO" id="GO:0005829">
    <property type="term" value="C:cytosol"/>
    <property type="evidence" value="ECO:0007669"/>
    <property type="project" value="TreeGrafter"/>
</dbReference>
<dbReference type="InterPro" id="IPR050554">
    <property type="entry name" value="Met_Synthase/Corrinoid"/>
</dbReference>
<dbReference type="STRING" id="1121316.SAMN02745207_02680"/>
<evidence type="ECO:0000259" key="24">
    <source>
        <dbReference type="PROSITE" id="PS51337"/>
    </source>
</evidence>
<evidence type="ECO:0000256" key="2">
    <source>
        <dbReference type="ARBA" id="ARBA00001947"/>
    </source>
</evidence>
<evidence type="ECO:0000256" key="3">
    <source>
        <dbReference type="ARBA" id="ARBA00001956"/>
    </source>
</evidence>
<evidence type="ECO:0000259" key="21">
    <source>
        <dbReference type="PROSITE" id="PS50970"/>
    </source>
</evidence>
<keyword evidence="13" id="KW-0949">S-adenosyl-L-methionine</keyword>
<feature type="binding site" evidence="20">
    <location>
        <position position="267"/>
    </location>
    <ligand>
        <name>Zn(2+)</name>
        <dbReference type="ChEBI" id="CHEBI:29105"/>
    </ligand>
</feature>
<evidence type="ECO:0000259" key="22">
    <source>
        <dbReference type="PROSITE" id="PS50972"/>
    </source>
</evidence>
<dbReference type="PROSITE" id="PS50970">
    <property type="entry name" value="HCY"/>
    <property type="match status" value="1"/>
</dbReference>
<evidence type="ECO:0000256" key="13">
    <source>
        <dbReference type="ARBA" id="ARBA00022691"/>
    </source>
</evidence>
<dbReference type="InterPro" id="IPR036594">
    <property type="entry name" value="Meth_synthase_dom"/>
</dbReference>
<protein>
    <recommendedName>
        <fullName evidence="8">Methionine synthase</fullName>
        <ecNumber evidence="7">2.1.1.13</ecNumber>
    </recommendedName>
    <alternativeName>
        <fullName evidence="19">5-methyltetrahydrofolate--homocysteine methyltransferase</fullName>
    </alternativeName>
</protein>
<evidence type="ECO:0000259" key="23">
    <source>
        <dbReference type="PROSITE" id="PS51332"/>
    </source>
</evidence>
<dbReference type="FunFam" id="3.40.50.280:FF:000003">
    <property type="entry name" value="Dimethylamine methyltransferase corrinoid protein"/>
    <property type="match status" value="1"/>
</dbReference>
<feature type="domain" description="B12-binding N-terminal" evidence="24">
    <location>
        <begin position="576"/>
        <end position="669"/>
    </location>
</feature>
<dbReference type="InterPro" id="IPR036589">
    <property type="entry name" value="HCY_dom_sf"/>
</dbReference>
<dbReference type="PROSITE" id="PS50972">
    <property type="entry name" value="PTERIN_BINDING"/>
    <property type="match status" value="1"/>
</dbReference>
<name>A0A1M5W5F8_9CLOT</name>
<feature type="domain" description="B12-binding" evidence="23">
    <location>
        <begin position="671"/>
        <end position="790"/>
    </location>
</feature>
<keyword evidence="10" id="KW-0028">Amino-acid biosynthesis</keyword>
<dbReference type="InterPro" id="IPR000489">
    <property type="entry name" value="Pterin-binding_dom"/>
</dbReference>
<keyword evidence="15 20" id="KW-0862">Zinc</keyword>
<dbReference type="GO" id="GO:0032259">
    <property type="term" value="P:methylation"/>
    <property type="evidence" value="ECO:0007669"/>
    <property type="project" value="UniProtKB-KW"/>
</dbReference>
<dbReference type="EMBL" id="FQXM01000015">
    <property type="protein sequence ID" value="SHH82681.1"/>
    <property type="molecule type" value="Genomic_DNA"/>
</dbReference>
<feature type="binding site" evidence="20">
    <location>
        <position position="266"/>
    </location>
    <ligand>
        <name>Zn(2+)</name>
        <dbReference type="ChEBI" id="CHEBI:29105"/>
    </ligand>
</feature>
<evidence type="ECO:0000256" key="5">
    <source>
        <dbReference type="ARBA" id="ARBA00010398"/>
    </source>
</evidence>
<comment type="cofactor">
    <cofactor evidence="2 20">
        <name>Zn(2+)</name>
        <dbReference type="ChEBI" id="CHEBI:29105"/>
    </cofactor>
</comment>
<keyword evidence="16" id="KW-0486">Methionine biosynthesis</keyword>
<dbReference type="SUPFAM" id="SSF51717">
    <property type="entry name" value="Dihydropteroate synthetase-like"/>
    <property type="match status" value="1"/>
</dbReference>
<keyword evidence="14 20" id="KW-0479">Metal-binding</keyword>
<evidence type="ECO:0000256" key="6">
    <source>
        <dbReference type="ARBA" id="ARBA00010854"/>
    </source>
</evidence>
<proteinExistence type="inferred from homology"/>
<comment type="catalytic activity">
    <reaction evidence="1">
        <text>(6S)-5-methyl-5,6,7,8-tetrahydrofolate + L-homocysteine = (6S)-5,6,7,8-tetrahydrofolate + L-methionine</text>
        <dbReference type="Rhea" id="RHEA:11172"/>
        <dbReference type="ChEBI" id="CHEBI:18608"/>
        <dbReference type="ChEBI" id="CHEBI:57453"/>
        <dbReference type="ChEBI" id="CHEBI:57844"/>
        <dbReference type="ChEBI" id="CHEBI:58199"/>
        <dbReference type="EC" id="2.1.1.13"/>
    </reaction>
</comment>
<dbReference type="GO" id="GO:0050667">
    <property type="term" value="P:homocysteine metabolic process"/>
    <property type="evidence" value="ECO:0007669"/>
    <property type="project" value="TreeGrafter"/>
</dbReference>
<dbReference type="PROSITE" id="PS51332">
    <property type="entry name" value="B12_BINDING"/>
    <property type="match status" value="1"/>
</dbReference>
<evidence type="ECO:0000256" key="7">
    <source>
        <dbReference type="ARBA" id="ARBA00012032"/>
    </source>
</evidence>
<dbReference type="Gene3D" id="1.10.1240.10">
    <property type="entry name" value="Methionine synthase domain"/>
    <property type="match status" value="1"/>
</dbReference>
<dbReference type="GO" id="GO:0031419">
    <property type="term" value="F:cobalamin binding"/>
    <property type="evidence" value="ECO:0007669"/>
    <property type="project" value="UniProtKB-KW"/>
</dbReference>
<keyword evidence="9 20" id="KW-0489">Methyltransferase</keyword>
<dbReference type="Gene3D" id="3.20.20.20">
    <property type="entry name" value="Dihydropteroate synthase-like"/>
    <property type="match status" value="1"/>
</dbReference>
<evidence type="ECO:0000256" key="17">
    <source>
        <dbReference type="ARBA" id="ARBA00023285"/>
    </source>
</evidence>
<dbReference type="SMART" id="SM01018">
    <property type="entry name" value="B12-binding_2"/>
    <property type="match status" value="1"/>
</dbReference>
<comment type="similarity">
    <text evidence="6">Belongs to the methylamine corrinoid protein family.</text>
</comment>
<feature type="domain" description="Hcy-binding" evidence="21">
    <location>
        <begin position="1"/>
        <end position="281"/>
    </location>
</feature>
<dbReference type="UniPathway" id="UPA00051">
    <property type="reaction ID" value="UER00081"/>
</dbReference>
<dbReference type="Gene3D" id="3.20.20.330">
    <property type="entry name" value="Homocysteine-binding-like domain"/>
    <property type="match status" value="1"/>
</dbReference>
<dbReference type="InterPro" id="IPR011005">
    <property type="entry name" value="Dihydropteroate_synth-like_sf"/>
</dbReference>
<evidence type="ECO:0000256" key="8">
    <source>
        <dbReference type="ARBA" id="ARBA00013998"/>
    </source>
</evidence>
<dbReference type="EC" id="2.1.1.13" evidence="7"/>
<evidence type="ECO:0000256" key="14">
    <source>
        <dbReference type="ARBA" id="ARBA00022723"/>
    </source>
</evidence>
<dbReference type="SUPFAM" id="SSF47644">
    <property type="entry name" value="Methionine synthase domain"/>
    <property type="match status" value="1"/>
</dbReference>